<dbReference type="AlphaFoldDB" id="A0A143Y6N9"/>
<accession>A0A143Y6N9</accession>
<dbReference type="InterPro" id="IPR008927">
    <property type="entry name" value="6-PGluconate_DH-like_C_sf"/>
</dbReference>
<dbReference type="GO" id="GO:0004665">
    <property type="term" value="F:prephenate dehydrogenase (NADP+) activity"/>
    <property type="evidence" value="ECO:0007669"/>
    <property type="project" value="InterPro"/>
</dbReference>
<dbReference type="SUPFAM" id="SSF48179">
    <property type="entry name" value="6-phosphogluconate dehydrogenase C-terminal domain-like"/>
    <property type="match status" value="1"/>
</dbReference>
<comment type="pathway">
    <text evidence="3">Amino-acid biosynthesis.</text>
</comment>
<proteinExistence type="inferred from homology"/>
<dbReference type="GO" id="GO:0008977">
    <property type="term" value="F:prephenate dehydrogenase (NAD+) activity"/>
    <property type="evidence" value="ECO:0007669"/>
    <property type="project" value="InterPro"/>
</dbReference>
<sequence length="291" mass="32764">MKVIPIKTPNKDMTITIVGLGVIGGSFAMSLQEAGYHNIYGIDIDQNTLDKAKAQRIIKEGYTDGKTILPTSDLVIFSLYPRLVHDFIVNHRTFFKDGSILTDATGVKKFFIADIMEVLPNSIDFIFGHPMAGREKRGIDFASSSVYKGANYILTPIPSNKKENLDFMESLIMEMGFGRITRISADYHDELIAFTSQLPHAIAVSLVNSDVEGRETGKFTGDSYRELTRIANINEDLWSELFLENKEPLLKSIQQFEDQLDLIKNAIKTDDSAALKELFIKSTKRREQLDK</sequence>
<dbReference type="Gene3D" id="3.40.50.720">
    <property type="entry name" value="NAD(P)-binding Rossmann-like Domain"/>
    <property type="match status" value="1"/>
</dbReference>
<dbReference type="Gene3D" id="1.10.3660.10">
    <property type="entry name" value="6-phosphogluconate dehydrogenase C-terminal like domain"/>
    <property type="match status" value="1"/>
</dbReference>
<evidence type="ECO:0000313" key="6">
    <source>
        <dbReference type="Proteomes" id="UP000242754"/>
    </source>
</evidence>
<evidence type="ECO:0000256" key="2">
    <source>
        <dbReference type="ARBA" id="ARBA00023002"/>
    </source>
</evidence>
<gene>
    <name evidence="5" type="ORF">Tpal_152</name>
</gene>
<evidence type="ECO:0000256" key="3">
    <source>
        <dbReference type="ARBA" id="ARBA00029440"/>
    </source>
</evidence>
<dbReference type="SUPFAM" id="SSF51735">
    <property type="entry name" value="NAD(P)-binding Rossmann-fold domains"/>
    <property type="match status" value="1"/>
</dbReference>
<dbReference type="PANTHER" id="PTHR21363">
    <property type="entry name" value="PREPHENATE DEHYDROGENASE"/>
    <property type="match status" value="1"/>
</dbReference>
<dbReference type="InterPro" id="IPR046825">
    <property type="entry name" value="PDH_C"/>
</dbReference>
<protein>
    <submittedName>
        <fullName evidence="5">Prephenate dehydrogenase</fullName>
    </submittedName>
</protein>
<dbReference type="STRING" id="140314.SAMN04488076_102139"/>
<organism evidence="5 6">
    <name type="scientific">Trichococcus palustris</name>
    <dbReference type="NCBI Taxonomy" id="140314"/>
    <lineage>
        <taxon>Bacteria</taxon>
        <taxon>Bacillati</taxon>
        <taxon>Bacillota</taxon>
        <taxon>Bacilli</taxon>
        <taxon>Lactobacillales</taxon>
        <taxon>Carnobacteriaceae</taxon>
        <taxon>Trichococcus</taxon>
    </lineage>
</organism>
<reference evidence="5 6" key="1">
    <citation type="submission" date="2016-02" db="EMBL/GenBank/DDBJ databases">
        <authorList>
            <person name="Wen L."/>
            <person name="He K."/>
            <person name="Yang H."/>
        </authorList>
    </citation>
    <scope>NUCLEOTIDE SEQUENCE [LARGE SCALE GENOMIC DNA]</scope>
    <source>
        <strain evidence="5">Trichococcus palustris</strain>
    </source>
</reference>
<dbReference type="InterPro" id="IPR003099">
    <property type="entry name" value="Prephen_DH"/>
</dbReference>
<dbReference type="InterPro" id="IPR046826">
    <property type="entry name" value="PDH_N"/>
</dbReference>
<dbReference type="GO" id="GO:0070403">
    <property type="term" value="F:NAD+ binding"/>
    <property type="evidence" value="ECO:0007669"/>
    <property type="project" value="InterPro"/>
</dbReference>
<dbReference type="PANTHER" id="PTHR21363:SF0">
    <property type="entry name" value="PREPHENATE DEHYDROGENASE [NADP(+)]"/>
    <property type="match status" value="1"/>
</dbReference>
<dbReference type="InterPro" id="IPR036291">
    <property type="entry name" value="NAD(P)-bd_dom_sf"/>
</dbReference>
<dbReference type="Proteomes" id="UP000242754">
    <property type="component" value="Unassembled WGS sequence"/>
</dbReference>
<dbReference type="InterPro" id="IPR050812">
    <property type="entry name" value="Preph/Arog_dehydrog"/>
</dbReference>
<evidence type="ECO:0000313" key="5">
    <source>
        <dbReference type="EMBL" id="CZQ81060.1"/>
    </source>
</evidence>
<keyword evidence="6" id="KW-1185">Reference proteome</keyword>
<dbReference type="GO" id="GO:0006571">
    <property type="term" value="P:tyrosine biosynthetic process"/>
    <property type="evidence" value="ECO:0007669"/>
    <property type="project" value="InterPro"/>
</dbReference>
<feature type="domain" description="Prephenate/arogenate dehydrogenase" evidence="4">
    <location>
        <begin position="13"/>
        <end position="291"/>
    </location>
</feature>
<dbReference type="Pfam" id="PF20463">
    <property type="entry name" value="PDH_C"/>
    <property type="match status" value="1"/>
</dbReference>
<evidence type="ECO:0000256" key="1">
    <source>
        <dbReference type="ARBA" id="ARBA00007964"/>
    </source>
</evidence>
<dbReference type="EMBL" id="FJNE01000001">
    <property type="protein sequence ID" value="CZQ81060.1"/>
    <property type="molecule type" value="Genomic_DNA"/>
</dbReference>
<evidence type="ECO:0000259" key="4">
    <source>
        <dbReference type="PROSITE" id="PS51176"/>
    </source>
</evidence>
<comment type="similarity">
    <text evidence="1">Belongs to the prephenate/arogenate dehydrogenase family.</text>
</comment>
<name>A0A143Y6N9_9LACT</name>
<dbReference type="Pfam" id="PF02153">
    <property type="entry name" value="PDH_N"/>
    <property type="match status" value="1"/>
</dbReference>
<dbReference type="PROSITE" id="PS51176">
    <property type="entry name" value="PDH_ADH"/>
    <property type="match status" value="1"/>
</dbReference>
<keyword evidence="2" id="KW-0560">Oxidoreductase</keyword>